<keyword evidence="7" id="KW-0677">Repeat</keyword>
<dbReference type="PROSITE" id="PS50011">
    <property type="entry name" value="PROTEIN_KINASE_DOM"/>
    <property type="match status" value="1"/>
</dbReference>
<keyword evidence="30" id="KW-1185">Reference proteome</keyword>
<feature type="signal peptide" evidence="27">
    <location>
        <begin position="1"/>
        <end position="24"/>
    </location>
</feature>
<dbReference type="Pfam" id="PF07714">
    <property type="entry name" value="PK_Tyr_Ser-Thr"/>
    <property type="match status" value="1"/>
</dbReference>
<dbReference type="Gene3D" id="1.10.510.10">
    <property type="entry name" value="Transferase(Phosphotransferase) domain 1"/>
    <property type="match status" value="1"/>
</dbReference>
<dbReference type="Gene3D" id="3.30.200.20">
    <property type="entry name" value="Phosphorylase Kinase, domain 1"/>
    <property type="match status" value="1"/>
</dbReference>
<keyword evidence="14" id="KW-1015">Disulfide bond</keyword>
<keyword evidence="5 26" id="KW-0812">Transmembrane</keyword>
<evidence type="ECO:0000256" key="3">
    <source>
        <dbReference type="ARBA" id="ARBA00022553"/>
    </source>
</evidence>
<evidence type="ECO:0000256" key="20">
    <source>
        <dbReference type="PIRSR" id="PIRSR000615-1"/>
    </source>
</evidence>
<evidence type="ECO:0000256" key="27">
    <source>
        <dbReference type="SAM" id="SignalP"/>
    </source>
</evidence>
<dbReference type="SMART" id="SM00219">
    <property type="entry name" value="TyrKc"/>
    <property type="match status" value="1"/>
</dbReference>
<evidence type="ECO:0000259" key="28">
    <source>
        <dbReference type="PROSITE" id="PS50011"/>
    </source>
</evidence>
<feature type="region of interest" description="Disordered" evidence="25">
    <location>
        <begin position="535"/>
        <end position="559"/>
    </location>
</feature>
<comment type="subcellular location">
    <subcellularLocation>
        <location evidence="1">Membrane</location>
        <topology evidence="1">Single-pass membrane protein</topology>
    </subcellularLocation>
</comment>
<evidence type="ECO:0000256" key="21">
    <source>
        <dbReference type="PIRSR" id="PIRSR000615-2"/>
    </source>
</evidence>
<evidence type="ECO:0000256" key="13">
    <source>
        <dbReference type="ARBA" id="ARBA00023137"/>
    </source>
</evidence>
<evidence type="ECO:0000256" key="17">
    <source>
        <dbReference type="ARBA" id="ARBA00023319"/>
    </source>
</evidence>
<evidence type="ECO:0000256" key="4">
    <source>
        <dbReference type="ARBA" id="ARBA00022679"/>
    </source>
</evidence>
<dbReference type="GeneID" id="117641888"/>
<feature type="compositionally biased region" description="Acidic residues" evidence="25">
    <location>
        <begin position="1042"/>
        <end position="1052"/>
    </location>
</feature>
<dbReference type="InterPro" id="IPR013783">
    <property type="entry name" value="Ig-like_fold"/>
</dbReference>
<dbReference type="KEGG" id="tpal:117641888"/>
<dbReference type="SUPFAM" id="SSF56112">
    <property type="entry name" value="Protein kinase-like (PK-like)"/>
    <property type="match status" value="1"/>
</dbReference>
<dbReference type="PROSITE" id="PS00107">
    <property type="entry name" value="PROTEIN_KINASE_ATP"/>
    <property type="match status" value="1"/>
</dbReference>
<keyword evidence="13" id="KW-0829">Tyrosine-protein kinase</keyword>
<evidence type="ECO:0000256" key="22">
    <source>
        <dbReference type="PIRSR" id="PIRSR000615-3"/>
    </source>
</evidence>
<dbReference type="InterPro" id="IPR008266">
    <property type="entry name" value="Tyr_kinase_AS"/>
</dbReference>
<evidence type="ECO:0000256" key="5">
    <source>
        <dbReference type="ARBA" id="ARBA00022692"/>
    </source>
</evidence>
<dbReference type="PROSITE" id="PS50835">
    <property type="entry name" value="IG_LIKE"/>
    <property type="match status" value="4"/>
</dbReference>
<keyword evidence="9" id="KW-0418">Kinase</keyword>
<dbReference type="RefSeq" id="XP_034235543.1">
    <property type="nucleotide sequence ID" value="XM_034379652.1"/>
</dbReference>
<dbReference type="GO" id="GO:0005886">
    <property type="term" value="C:plasma membrane"/>
    <property type="evidence" value="ECO:0007669"/>
    <property type="project" value="TreeGrafter"/>
</dbReference>
<feature type="domain" description="Protein kinase" evidence="28">
    <location>
        <begin position="734"/>
        <end position="1029"/>
    </location>
</feature>
<evidence type="ECO:0000256" key="6">
    <source>
        <dbReference type="ARBA" id="ARBA00022729"/>
    </source>
</evidence>
<keyword evidence="11 26" id="KW-1133">Transmembrane helix</keyword>
<protein>
    <recommendedName>
        <fullName evidence="2">receptor protein-tyrosine kinase</fullName>
        <ecNumber evidence="2">2.7.10.1</ecNumber>
    </recommendedName>
</protein>
<evidence type="ECO:0000256" key="24">
    <source>
        <dbReference type="PROSITE-ProRule" id="PRU10141"/>
    </source>
</evidence>
<dbReference type="GO" id="GO:0043235">
    <property type="term" value="C:receptor complex"/>
    <property type="evidence" value="ECO:0007669"/>
    <property type="project" value="TreeGrafter"/>
</dbReference>
<evidence type="ECO:0000256" key="12">
    <source>
        <dbReference type="ARBA" id="ARBA00023136"/>
    </source>
</evidence>
<dbReference type="PANTHER" id="PTHR24416:SF550">
    <property type="entry name" value="FIBROBLAST GROWTH FACTOR RECEPTOR HOMOLOG 1-RELATED"/>
    <property type="match status" value="1"/>
</dbReference>
<dbReference type="GO" id="GO:0007169">
    <property type="term" value="P:cell surface receptor protein tyrosine kinase signaling pathway"/>
    <property type="evidence" value="ECO:0007669"/>
    <property type="project" value="TreeGrafter"/>
</dbReference>
<evidence type="ECO:0000256" key="16">
    <source>
        <dbReference type="ARBA" id="ARBA00023180"/>
    </source>
</evidence>
<dbReference type="InterPro" id="IPR011009">
    <property type="entry name" value="Kinase-like_dom_sf"/>
</dbReference>
<keyword evidence="3" id="KW-0597">Phosphoprotein</keyword>
<dbReference type="FunFam" id="1.10.510.10:FF:000007">
    <property type="entry name" value="Fibroblast growth factor receptor"/>
    <property type="match status" value="1"/>
</dbReference>
<evidence type="ECO:0000256" key="9">
    <source>
        <dbReference type="ARBA" id="ARBA00022777"/>
    </source>
</evidence>
<keyword evidence="16" id="KW-0325">Glycoprotein</keyword>
<dbReference type="Gene3D" id="2.60.40.10">
    <property type="entry name" value="Immunoglobulins"/>
    <property type="match status" value="5"/>
</dbReference>
<evidence type="ECO:0000256" key="8">
    <source>
        <dbReference type="ARBA" id="ARBA00022741"/>
    </source>
</evidence>
<evidence type="ECO:0000256" key="26">
    <source>
        <dbReference type="SAM" id="Phobius"/>
    </source>
</evidence>
<comment type="catalytic activity">
    <reaction evidence="18">
        <text>L-tyrosyl-[protein] + ATP = O-phospho-L-tyrosyl-[protein] + ADP + H(+)</text>
        <dbReference type="Rhea" id="RHEA:10596"/>
        <dbReference type="Rhea" id="RHEA-COMP:10136"/>
        <dbReference type="Rhea" id="RHEA-COMP:20101"/>
        <dbReference type="ChEBI" id="CHEBI:15378"/>
        <dbReference type="ChEBI" id="CHEBI:30616"/>
        <dbReference type="ChEBI" id="CHEBI:46858"/>
        <dbReference type="ChEBI" id="CHEBI:61978"/>
        <dbReference type="ChEBI" id="CHEBI:456216"/>
        <dbReference type="EC" id="2.7.10.1"/>
    </reaction>
</comment>
<evidence type="ECO:0000256" key="23">
    <source>
        <dbReference type="PIRSR" id="PIRSR000615-4"/>
    </source>
</evidence>
<evidence type="ECO:0000256" key="15">
    <source>
        <dbReference type="ARBA" id="ARBA00023170"/>
    </source>
</evidence>
<feature type="site" description="Important for interaction with phosphotyrosine-binding proteins" evidence="23">
    <location>
        <position position="1028"/>
    </location>
</feature>
<dbReference type="SUPFAM" id="SSF48726">
    <property type="entry name" value="Immunoglobulin"/>
    <property type="match status" value="5"/>
</dbReference>
<dbReference type="SMART" id="SM00408">
    <property type="entry name" value="IGc2"/>
    <property type="match status" value="5"/>
</dbReference>
<evidence type="ECO:0000256" key="18">
    <source>
        <dbReference type="ARBA" id="ARBA00051243"/>
    </source>
</evidence>
<feature type="domain" description="Ig-like" evidence="29">
    <location>
        <begin position="492"/>
        <end position="595"/>
    </location>
</feature>
<keyword evidence="17" id="KW-0393">Immunoglobulin domain</keyword>
<evidence type="ECO:0000256" key="2">
    <source>
        <dbReference type="ARBA" id="ARBA00011902"/>
    </source>
</evidence>
<evidence type="ECO:0000313" key="30">
    <source>
        <dbReference type="Proteomes" id="UP000515158"/>
    </source>
</evidence>
<feature type="compositionally biased region" description="Basic and acidic residues" evidence="25">
    <location>
        <begin position="174"/>
        <end position="183"/>
    </location>
</feature>
<proteinExistence type="predicted"/>
<accession>A0A6P8Y7E0</accession>
<feature type="binding site" evidence="21 24">
    <location>
        <position position="768"/>
    </location>
    <ligand>
        <name>ATP</name>
        <dbReference type="ChEBI" id="CHEBI:30616"/>
    </ligand>
</feature>
<dbReference type="SMART" id="SM00409">
    <property type="entry name" value="IG"/>
    <property type="match status" value="5"/>
</dbReference>
<dbReference type="InterPro" id="IPR013098">
    <property type="entry name" value="Ig_I-set"/>
</dbReference>
<dbReference type="GO" id="GO:0046872">
    <property type="term" value="F:metal ion binding"/>
    <property type="evidence" value="ECO:0007669"/>
    <property type="project" value="UniProtKB-KW"/>
</dbReference>
<evidence type="ECO:0000256" key="7">
    <source>
        <dbReference type="ARBA" id="ARBA00022737"/>
    </source>
</evidence>
<dbReference type="AlphaFoldDB" id="A0A6P8Y7E0"/>
<dbReference type="PANTHER" id="PTHR24416">
    <property type="entry name" value="TYROSINE-PROTEIN KINASE RECEPTOR"/>
    <property type="match status" value="1"/>
</dbReference>
<feature type="active site" description="Proton acceptor" evidence="20">
    <location>
        <position position="884"/>
    </location>
</feature>
<keyword evidence="8 21" id="KW-0547">Nucleotide-binding</keyword>
<dbReference type="InterPro" id="IPR003599">
    <property type="entry name" value="Ig_sub"/>
</dbReference>
<comment type="function">
    <text evidence="19">Receptor for basic fibroblast growth factor.</text>
</comment>
<dbReference type="Pfam" id="PF07679">
    <property type="entry name" value="I-set"/>
    <property type="match status" value="2"/>
</dbReference>
<dbReference type="Pfam" id="PF00047">
    <property type="entry name" value="ig"/>
    <property type="match status" value="1"/>
</dbReference>
<evidence type="ECO:0000256" key="14">
    <source>
        <dbReference type="ARBA" id="ARBA00023157"/>
    </source>
</evidence>
<evidence type="ECO:0000256" key="1">
    <source>
        <dbReference type="ARBA" id="ARBA00004167"/>
    </source>
</evidence>
<dbReference type="InterPro" id="IPR036179">
    <property type="entry name" value="Ig-like_dom_sf"/>
</dbReference>
<keyword evidence="22" id="KW-0479">Metal-binding</keyword>
<dbReference type="GO" id="GO:0004714">
    <property type="term" value="F:transmembrane receptor protein tyrosine kinase activity"/>
    <property type="evidence" value="ECO:0007669"/>
    <property type="project" value="UniProtKB-EC"/>
</dbReference>
<keyword evidence="22" id="KW-0460">Magnesium</keyword>
<feature type="region of interest" description="Disordered" evidence="25">
    <location>
        <begin position="1032"/>
        <end position="1059"/>
    </location>
</feature>
<keyword evidence="12 26" id="KW-0472">Membrane</keyword>
<feature type="domain" description="Ig-like" evidence="29">
    <location>
        <begin position="260"/>
        <end position="365"/>
    </location>
</feature>
<dbReference type="InterPro" id="IPR001245">
    <property type="entry name" value="Ser-Thr/Tyr_kinase_cat_dom"/>
</dbReference>
<evidence type="ECO:0000256" key="10">
    <source>
        <dbReference type="ARBA" id="ARBA00022840"/>
    </source>
</evidence>
<keyword evidence="15" id="KW-0675">Receptor</keyword>
<dbReference type="EC" id="2.7.10.1" evidence="2"/>
<dbReference type="InParanoid" id="A0A6P8Y7E0"/>
<organism evidence="31">
    <name type="scientific">Thrips palmi</name>
    <name type="common">Melon thrips</name>
    <dbReference type="NCBI Taxonomy" id="161013"/>
    <lineage>
        <taxon>Eukaryota</taxon>
        <taxon>Metazoa</taxon>
        <taxon>Ecdysozoa</taxon>
        <taxon>Arthropoda</taxon>
        <taxon>Hexapoda</taxon>
        <taxon>Insecta</taxon>
        <taxon>Pterygota</taxon>
        <taxon>Neoptera</taxon>
        <taxon>Paraneoptera</taxon>
        <taxon>Thysanoptera</taxon>
        <taxon>Terebrantia</taxon>
        <taxon>Thripoidea</taxon>
        <taxon>Thripidae</taxon>
        <taxon>Thrips</taxon>
    </lineage>
</organism>
<dbReference type="PRINTS" id="PR00109">
    <property type="entry name" value="TYRKINASE"/>
</dbReference>
<feature type="chain" id="PRO_5027775235" description="receptor protein-tyrosine kinase" evidence="27">
    <location>
        <begin position="25"/>
        <end position="1059"/>
    </location>
</feature>
<evidence type="ECO:0000256" key="19">
    <source>
        <dbReference type="ARBA" id="ARBA00056965"/>
    </source>
</evidence>
<evidence type="ECO:0000313" key="31">
    <source>
        <dbReference type="RefSeq" id="XP_034235543.1"/>
    </source>
</evidence>
<reference evidence="31" key="1">
    <citation type="submission" date="2025-08" db="UniProtKB">
        <authorList>
            <consortium name="RefSeq"/>
        </authorList>
    </citation>
    <scope>IDENTIFICATION</scope>
    <source>
        <tissue evidence="31">Total insect</tissue>
    </source>
</reference>
<gene>
    <name evidence="31" type="primary">LOC117641888</name>
</gene>
<feature type="binding site" evidence="22">
    <location>
        <position position="889"/>
    </location>
    <ligand>
        <name>Mg(2+)</name>
        <dbReference type="ChEBI" id="CHEBI:18420"/>
    </ligand>
</feature>
<evidence type="ECO:0000256" key="11">
    <source>
        <dbReference type="ARBA" id="ARBA00022989"/>
    </source>
</evidence>
<dbReference type="InterPro" id="IPR007110">
    <property type="entry name" value="Ig-like_dom"/>
</dbReference>
<dbReference type="FunCoup" id="A0A6P8Y7E0">
    <property type="interactions" value="136"/>
</dbReference>
<dbReference type="Proteomes" id="UP000515158">
    <property type="component" value="Unplaced"/>
</dbReference>
<dbReference type="FunFam" id="2.60.40.10:FF:000016">
    <property type="entry name" value="Fibroblast growth factor receptor"/>
    <property type="match status" value="1"/>
</dbReference>
<dbReference type="InterPro" id="IPR003598">
    <property type="entry name" value="Ig_sub2"/>
</dbReference>
<dbReference type="InterPro" id="IPR017441">
    <property type="entry name" value="Protein_kinase_ATP_BS"/>
</dbReference>
<keyword evidence="4" id="KW-0808">Transferase</keyword>
<dbReference type="PROSITE" id="PS00109">
    <property type="entry name" value="PROTEIN_KINASE_TYR"/>
    <property type="match status" value="1"/>
</dbReference>
<feature type="domain" description="Ig-like" evidence="29">
    <location>
        <begin position="169"/>
        <end position="251"/>
    </location>
</feature>
<dbReference type="GO" id="GO:0005524">
    <property type="term" value="F:ATP binding"/>
    <property type="evidence" value="ECO:0007669"/>
    <property type="project" value="UniProtKB-UniRule"/>
</dbReference>
<sequence length="1059" mass="115700">MAVETRPLLAAVLLAVVGVASVLAAPIGVDEQVVTLVPGEHLEVEVDAGEKLRLRCPQDVQDVTWWKNGAVLGNSTRVRVAKQSVKWRAVKRKDAGDYGCRPRGAADSWAWANATLIVLGASKAASRLAPPSALSAQREDFLQDMQADARDPSLQDSLDSSADEDLTAPKAKTPRTEARREGDSVVLACPVAGPSTSPPFWIKDGEPFPMSRALVQGTSIEVRALRVADSGNYTCTVANGRGSDASTVLLRVFSRAEDIPLVLQAPRNASETLGGTASFACEPSPDAPESSRVRWVHLPPGEDVGAALDDDVMRTHEVQSRGGPPNVFPRLLVLDNLTLDDEGWYVCVVHNGVGKGRASASAWLHVMPPSEEDALHCRGNVMQGVSSDKHPASPPQFTKADAMAPYDAKPAGNMWRLKCPAFGNPCPNVTWTKDGAPIQRQWGAVRVGNWSIVLEELVTEDSGNYTCTVCNALGCVEHSTKLDVIERFRHKPYVKEGFPRNATALVGASASFECPLYADLSAFYQWFRLSPEDGAASAGGRGDEPPNGTLIQSGDDGADDPEVLRLTNVTHEDEGFYACVAGNSLGITYAMAYLRVVDTEETEPSQLHIQVAGPTAFVMNVLVAGLCLLFLIAVAVVISIFHRLKREKLKKLKALETAAAVTHWTKKVIVEPANRPNSGAASTVSVGDSQSQEPLLMPMVKIQKQKSSAPIDCLTISEYELPVDPDWEFPRDSMTLGKSLGEGAFGKVVRAEAHGILKQGVTTTVAVKMLKEGHTDAEMMDLVSEMEMMKMIGRHVNIINLLGCCTQDGPLYVVVEYAPLGNLRDFLRQQRPASGASTGGVSASGYERAIGVNRTLTHKDLVSFAYQVARGMEYLASRRCIHRDLAARNVLVSDDYVIKIADFGLARDIHCNDYYRKTTNSRIPVKWMAPEALFHRLYTTQSDVWSYGILLWEIMTLGGTPYPSMPSVENLFQLLRSGHRMEKPPACSLEMYMLMRECWSYQPNERPTFEELVEELDRILTVTANEEYLNLGMPQLVTPPSSEDEDEEDNDLELFPNLL</sequence>
<dbReference type="OrthoDB" id="5984265at2759"/>
<feature type="binding site" evidence="22">
    <location>
        <position position="902"/>
    </location>
    <ligand>
        <name>Mg(2+)</name>
        <dbReference type="ChEBI" id="CHEBI:18420"/>
    </ligand>
</feature>
<dbReference type="FunFam" id="2.60.40.10:FF:000020">
    <property type="entry name" value="Fibroblast growth factor receptor"/>
    <property type="match status" value="1"/>
</dbReference>
<feature type="binding site" evidence="21">
    <location>
        <position position="888"/>
    </location>
    <ligand>
        <name>ATP</name>
        <dbReference type="ChEBI" id="CHEBI:30616"/>
    </ligand>
</feature>
<feature type="transmembrane region" description="Helical" evidence="26">
    <location>
        <begin position="617"/>
        <end position="641"/>
    </location>
</feature>
<dbReference type="PIRSF" id="PIRSF000615">
    <property type="entry name" value="TyrPK_CSF1-R"/>
    <property type="match status" value="1"/>
</dbReference>
<dbReference type="FunFam" id="3.30.200.20:FF:000593">
    <property type="entry name" value="Predicted protein"/>
    <property type="match status" value="1"/>
</dbReference>
<evidence type="ECO:0000256" key="25">
    <source>
        <dbReference type="SAM" id="MobiDB-lite"/>
    </source>
</evidence>
<feature type="binding site" evidence="21">
    <location>
        <begin position="741"/>
        <end position="748"/>
    </location>
    <ligand>
        <name>ATP</name>
        <dbReference type="ChEBI" id="CHEBI:30616"/>
    </ligand>
</feature>
<keyword evidence="10 21" id="KW-0067">ATP-binding</keyword>
<feature type="domain" description="Ig-like" evidence="29">
    <location>
        <begin position="395"/>
        <end position="483"/>
    </location>
</feature>
<dbReference type="InterPro" id="IPR050122">
    <property type="entry name" value="RTK"/>
</dbReference>
<dbReference type="InterPro" id="IPR020635">
    <property type="entry name" value="Tyr_kinase_cat_dom"/>
</dbReference>
<keyword evidence="6 27" id="KW-0732">Signal</keyword>
<feature type="region of interest" description="Disordered" evidence="25">
    <location>
        <begin position="148"/>
        <end position="183"/>
    </location>
</feature>
<evidence type="ECO:0000259" key="29">
    <source>
        <dbReference type="PROSITE" id="PS50835"/>
    </source>
</evidence>
<dbReference type="InterPro" id="IPR000719">
    <property type="entry name" value="Prot_kinase_dom"/>
</dbReference>
<name>A0A6P8Y7E0_THRPL</name>
<dbReference type="InterPro" id="IPR013151">
    <property type="entry name" value="Immunoglobulin_dom"/>
</dbReference>